<dbReference type="SUPFAM" id="SSF56931">
    <property type="entry name" value="Outer membrane phospholipase A (OMPLA)"/>
    <property type="match status" value="1"/>
</dbReference>
<dbReference type="InterPro" id="IPR036541">
    <property type="entry name" value="PLipase_A1_sf"/>
</dbReference>
<keyword evidence="16" id="KW-0443">Lipid metabolism</keyword>
<evidence type="ECO:0000256" key="6">
    <source>
        <dbReference type="ARBA" id="ARBA00011702"/>
    </source>
</evidence>
<dbReference type="Pfam" id="PF02253">
    <property type="entry name" value="PLA1"/>
    <property type="match status" value="1"/>
</dbReference>
<dbReference type="EC" id="3.1.1.4" evidence="8"/>
<evidence type="ECO:0000256" key="2">
    <source>
        <dbReference type="ARBA" id="ARBA00001604"/>
    </source>
</evidence>
<dbReference type="GO" id="GO:0016042">
    <property type="term" value="P:lipid catabolic process"/>
    <property type="evidence" value="ECO:0007669"/>
    <property type="project" value="UniProtKB-KW"/>
</dbReference>
<evidence type="ECO:0000256" key="9">
    <source>
        <dbReference type="ARBA" id="ARBA00022452"/>
    </source>
</evidence>
<protein>
    <recommendedName>
        <fullName evidence="19">Phosphatidylcholine 1-acylhydrolase</fullName>
        <ecNumber evidence="7">3.1.1.32</ecNumber>
        <ecNumber evidence="8">3.1.1.4</ecNumber>
    </recommendedName>
</protein>
<comment type="subunit">
    <text evidence="6">Homodimer; dimerization is reversible, and the dimeric form is the active one.</text>
</comment>
<keyword evidence="15" id="KW-0442">Lipid degradation</keyword>
<keyword evidence="18" id="KW-0998">Cell outer membrane</keyword>
<evidence type="ECO:0000256" key="18">
    <source>
        <dbReference type="ARBA" id="ARBA00023237"/>
    </source>
</evidence>
<dbReference type="CDD" id="cd00541">
    <property type="entry name" value="OMPLA"/>
    <property type="match status" value="1"/>
</dbReference>
<evidence type="ECO:0000256" key="5">
    <source>
        <dbReference type="ARBA" id="ARBA00010525"/>
    </source>
</evidence>
<evidence type="ECO:0000256" key="7">
    <source>
        <dbReference type="ARBA" id="ARBA00013179"/>
    </source>
</evidence>
<evidence type="ECO:0000256" key="17">
    <source>
        <dbReference type="ARBA" id="ARBA00023136"/>
    </source>
</evidence>
<dbReference type="InterPro" id="IPR003187">
    <property type="entry name" value="PLipase_A1"/>
</dbReference>
<evidence type="ECO:0000256" key="8">
    <source>
        <dbReference type="ARBA" id="ARBA00013278"/>
    </source>
</evidence>
<keyword evidence="11" id="KW-0479">Metal-binding</keyword>
<comment type="subcellular location">
    <subcellularLocation>
        <location evidence="4">Cell outer membrane</location>
        <topology evidence="4">Multi-pass membrane protein</topology>
    </subcellularLocation>
</comment>
<evidence type="ECO:0000256" key="4">
    <source>
        <dbReference type="ARBA" id="ARBA00004571"/>
    </source>
</evidence>
<evidence type="ECO:0000256" key="11">
    <source>
        <dbReference type="ARBA" id="ARBA00022723"/>
    </source>
</evidence>
<evidence type="ECO:0000256" key="13">
    <source>
        <dbReference type="ARBA" id="ARBA00022801"/>
    </source>
</evidence>
<evidence type="ECO:0000256" key="3">
    <source>
        <dbReference type="ARBA" id="ARBA00001913"/>
    </source>
</evidence>
<keyword evidence="9" id="KW-1134">Transmembrane beta strand</keyword>
<evidence type="ECO:0000313" key="20">
    <source>
        <dbReference type="EMBL" id="VAX31095.1"/>
    </source>
</evidence>
<comment type="catalytic activity">
    <reaction evidence="2">
        <text>a 1,2-diacyl-sn-glycero-3-phosphocholine + H2O = a 1-acyl-sn-glycero-3-phosphocholine + a fatty acid + H(+)</text>
        <dbReference type="Rhea" id="RHEA:15801"/>
        <dbReference type="ChEBI" id="CHEBI:15377"/>
        <dbReference type="ChEBI" id="CHEBI:15378"/>
        <dbReference type="ChEBI" id="CHEBI:28868"/>
        <dbReference type="ChEBI" id="CHEBI:57643"/>
        <dbReference type="ChEBI" id="CHEBI:58168"/>
        <dbReference type="EC" id="3.1.1.4"/>
    </reaction>
</comment>
<keyword evidence="13 20" id="KW-0378">Hydrolase</keyword>
<evidence type="ECO:0000256" key="15">
    <source>
        <dbReference type="ARBA" id="ARBA00022963"/>
    </source>
</evidence>
<accession>A0A3B1DHC2</accession>
<keyword evidence="10" id="KW-0812">Transmembrane</keyword>
<evidence type="ECO:0000256" key="14">
    <source>
        <dbReference type="ARBA" id="ARBA00022837"/>
    </source>
</evidence>
<dbReference type="EMBL" id="UOGF01000071">
    <property type="protein sequence ID" value="VAX31095.1"/>
    <property type="molecule type" value="Genomic_DNA"/>
</dbReference>
<dbReference type="EC" id="3.1.1.32" evidence="7"/>
<dbReference type="PRINTS" id="PR01486">
    <property type="entry name" value="PHPHLIPASEA1"/>
</dbReference>
<comment type="catalytic activity">
    <reaction evidence="1">
        <text>a 1,2-diacyl-sn-glycero-3-phosphocholine + H2O = a 2-acyl-sn-glycero-3-phosphocholine + a fatty acid + H(+)</text>
        <dbReference type="Rhea" id="RHEA:18689"/>
        <dbReference type="ChEBI" id="CHEBI:15377"/>
        <dbReference type="ChEBI" id="CHEBI:15378"/>
        <dbReference type="ChEBI" id="CHEBI:28868"/>
        <dbReference type="ChEBI" id="CHEBI:57643"/>
        <dbReference type="ChEBI" id="CHEBI:57875"/>
        <dbReference type="EC" id="3.1.1.32"/>
    </reaction>
</comment>
<evidence type="ECO:0000256" key="19">
    <source>
        <dbReference type="ARBA" id="ARBA00032375"/>
    </source>
</evidence>
<organism evidence="20">
    <name type="scientific">hydrothermal vent metagenome</name>
    <dbReference type="NCBI Taxonomy" id="652676"/>
    <lineage>
        <taxon>unclassified sequences</taxon>
        <taxon>metagenomes</taxon>
        <taxon>ecological metagenomes</taxon>
    </lineage>
</organism>
<reference evidence="20" key="1">
    <citation type="submission" date="2018-06" db="EMBL/GenBank/DDBJ databases">
        <authorList>
            <person name="Zhirakovskaya E."/>
        </authorList>
    </citation>
    <scope>NUCLEOTIDE SEQUENCE</scope>
</reference>
<dbReference type="GO" id="GO:0009279">
    <property type="term" value="C:cell outer membrane"/>
    <property type="evidence" value="ECO:0007669"/>
    <property type="project" value="UniProtKB-SubCell"/>
</dbReference>
<evidence type="ECO:0000256" key="12">
    <source>
        <dbReference type="ARBA" id="ARBA00022729"/>
    </source>
</evidence>
<dbReference type="GO" id="GO:0008970">
    <property type="term" value="F:phospholipase A1 activity"/>
    <property type="evidence" value="ECO:0007669"/>
    <property type="project" value="UniProtKB-EC"/>
</dbReference>
<keyword evidence="12" id="KW-0732">Signal</keyword>
<evidence type="ECO:0000256" key="16">
    <source>
        <dbReference type="ARBA" id="ARBA00023098"/>
    </source>
</evidence>
<keyword evidence="17" id="KW-0472">Membrane</keyword>
<dbReference type="Gene3D" id="2.40.230.10">
    <property type="entry name" value="Phospholipase A1"/>
    <property type="match status" value="1"/>
</dbReference>
<comment type="cofactor">
    <cofactor evidence="3">
        <name>Ca(2+)</name>
        <dbReference type="ChEBI" id="CHEBI:29108"/>
    </cofactor>
</comment>
<keyword evidence="14" id="KW-0106">Calcium</keyword>
<name>A0A3B1DHC2_9ZZZZ</name>
<evidence type="ECO:0000256" key="1">
    <source>
        <dbReference type="ARBA" id="ARBA00000111"/>
    </source>
</evidence>
<dbReference type="GO" id="GO:0004623">
    <property type="term" value="F:phospholipase A2 activity"/>
    <property type="evidence" value="ECO:0007669"/>
    <property type="project" value="UniProtKB-EC"/>
</dbReference>
<gene>
    <name evidence="20" type="ORF">MNBD_NITROSPIRAE01-1036</name>
</gene>
<dbReference type="AlphaFoldDB" id="A0A3B1DHC2"/>
<dbReference type="PANTHER" id="PTHR40457">
    <property type="entry name" value="PHOSPHOLIPASE A1"/>
    <property type="match status" value="1"/>
</dbReference>
<dbReference type="PANTHER" id="PTHR40457:SF1">
    <property type="entry name" value="PHOSPHOLIPASE A1"/>
    <property type="match status" value="1"/>
</dbReference>
<dbReference type="GO" id="GO:0005509">
    <property type="term" value="F:calcium ion binding"/>
    <property type="evidence" value="ECO:0007669"/>
    <property type="project" value="TreeGrafter"/>
</dbReference>
<proteinExistence type="inferred from homology"/>
<comment type="similarity">
    <text evidence="5">Belongs to the phospholipase A1 family.</text>
</comment>
<evidence type="ECO:0000256" key="10">
    <source>
        <dbReference type="ARBA" id="ARBA00022692"/>
    </source>
</evidence>
<sequence>MQIFVKRVFLSSVLIFFIALAQPLWAQSRDIAPESTKKNEPGIPLESDTPPPSLFERRMIFEKLSEHNPFVILPHKPTYLLPLTYNTSADGSTFKSVTGDDIQRAEIKFQLSLKILMAQNLFKENGQLAFAYTQQSNWQAYQFEQSSPFRETNHEAELMLSFFNDTHISGFRNQMNTLGLIHHSNGRTGKFSRSWNRIYVNFIFEKSNFLVSIKPWFRIPDKTKRDENPDIEKFYGYGEILAHYRMGDYTFGFVLRNNMRKKNKGAIQVDWTFPFYGKINGYFQYFNGYGESLIDYQDSTNRFGLGIILTNWL</sequence>